<sequence>MVRIPTNKWIAPLALVLFLVVQLTLPARAEEKITLAAAADLKYALDEVVVLFIRENPDARVETVYGSSGKFHAQIRQGAPYDLYFSADIAYPRALVEAGLAASEVQPYGIGRIVLWGATRDAAKMTLMTLADLADPAVARIAMANPRHAPYGQRAEEALRSAGIWERVKPRLVFGENVAQSAQFVQTGNAQLGIIALSLALSPELSEHGSYVLIPETLHRPLEQGFIVTRRAAGKPLAQRFARFMKGTDARATMTRYGFVLPGEAK</sequence>
<keyword evidence="2 6" id="KW-0500">Molybdenum</keyword>
<dbReference type="NCBIfam" id="TIGR01256">
    <property type="entry name" value="modA"/>
    <property type="match status" value="1"/>
</dbReference>
<name>A0A1A8Y1R3_9RHOO</name>
<keyword evidence="8" id="KW-1185">Reference proteome</keyword>
<comment type="similarity">
    <text evidence="1">Belongs to the bacterial solute-binding protein ModA family.</text>
</comment>
<dbReference type="Pfam" id="PF13531">
    <property type="entry name" value="SBP_bac_11"/>
    <property type="match status" value="1"/>
</dbReference>
<dbReference type="Gene3D" id="3.40.190.10">
    <property type="entry name" value="Periplasmic binding protein-like II"/>
    <property type="match status" value="2"/>
</dbReference>
<dbReference type="PIRSF" id="PIRSF004846">
    <property type="entry name" value="ModA"/>
    <property type="match status" value="1"/>
</dbReference>
<feature type="binding site" evidence="6">
    <location>
        <position position="68"/>
    </location>
    <ligand>
        <name>molybdate</name>
        <dbReference type="ChEBI" id="CHEBI:36264"/>
    </ligand>
</feature>
<dbReference type="InterPro" id="IPR005950">
    <property type="entry name" value="ModA"/>
</dbReference>
<dbReference type="SUPFAM" id="SSF53850">
    <property type="entry name" value="Periplasmic binding protein-like II"/>
    <property type="match status" value="1"/>
</dbReference>
<dbReference type="GO" id="GO:0030973">
    <property type="term" value="F:molybdate ion binding"/>
    <property type="evidence" value="ECO:0007669"/>
    <property type="project" value="InterPro"/>
</dbReference>
<dbReference type="PANTHER" id="PTHR30632:SF14">
    <property type="entry name" value="TUNGSTATE_MOLYBDATE_CHROMATE-BINDING PROTEIN MODA"/>
    <property type="match status" value="1"/>
</dbReference>
<reference evidence="7 8" key="1">
    <citation type="submission" date="2016-06" db="EMBL/GenBank/DDBJ databases">
        <authorList>
            <person name="Kjaerup R.B."/>
            <person name="Dalgaard T.S."/>
            <person name="Juul-Madsen H.R."/>
        </authorList>
    </citation>
    <scope>NUCLEOTIDE SEQUENCE [LARGE SCALE GENOMIC DNA]</scope>
    <source>
        <strain evidence="7">2</strain>
    </source>
</reference>
<comment type="subunit">
    <text evidence="5">The complex is composed of two ATP-binding proteins (ModC), two transmembrane proteins (ModB) and a solute-binding protein (ModA).</text>
</comment>
<organism evidence="7 8">
    <name type="scientific">Candidatus Propionivibrio aalborgensis</name>
    <dbReference type="NCBI Taxonomy" id="1860101"/>
    <lineage>
        <taxon>Bacteria</taxon>
        <taxon>Pseudomonadati</taxon>
        <taxon>Pseudomonadota</taxon>
        <taxon>Betaproteobacteria</taxon>
        <taxon>Rhodocyclales</taxon>
        <taxon>Rhodocyclaceae</taxon>
        <taxon>Propionivibrio</taxon>
    </lineage>
</organism>
<dbReference type="AlphaFoldDB" id="A0A1A8Y1R3"/>
<evidence type="ECO:0000256" key="1">
    <source>
        <dbReference type="ARBA" id="ARBA00009175"/>
    </source>
</evidence>
<evidence type="ECO:0000313" key="8">
    <source>
        <dbReference type="Proteomes" id="UP000199600"/>
    </source>
</evidence>
<dbReference type="GO" id="GO:0046872">
    <property type="term" value="F:metal ion binding"/>
    <property type="evidence" value="ECO:0007669"/>
    <property type="project" value="UniProtKB-KW"/>
</dbReference>
<dbReference type="PANTHER" id="PTHR30632">
    <property type="entry name" value="MOLYBDATE-BINDING PERIPLASMIC PROTEIN"/>
    <property type="match status" value="1"/>
</dbReference>
<evidence type="ECO:0000313" key="7">
    <source>
        <dbReference type="EMBL" id="SBT11084.1"/>
    </source>
</evidence>
<accession>A0A1A8Y1R3</accession>
<protein>
    <submittedName>
        <fullName evidence="7">Molybdenum ABC transporter, periplasmic molybdate-binding protein</fullName>
    </submittedName>
</protein>
<feature type="binding site" evidence="6">
    <location>
        <position position="178"/>
    </location>
    <ligand>
        <name>molybdate</name>
        <dbReference type="ChEBI" id="CHEBI:36264"/>
    </ligand>
</feature>
<dbReference type="GO" id="GO:1901359">
    <property type="term" value="F:tungstate binding"/>
    <property type="evidence" value="ECO:0007669"/>
    <property type="project" value="UniProtKB-ARBA"/>
</dbReference>
<dbReference type="RefSeq" id="WP_186412624.1">
    <property type="nucleotide sequence ID" value="NZ_FLQY01000391.1"/>
</dbReference>
<evidence type="ECO:0000256" key="4">
    <source>
        <dbReference type="ARBA" id="ARBA00022729"/>
    </source>
</evidence>
<proteinExistence type="inferred from homology"/>
<dbReference type="EMBL" id="FLQY01000391">
    <property type="protein sequence ID" value="SBT11084.1"/>
    <property type="molecule type" value="Genomic_DNA"/>
</dbReference>
<evidence type="ECO:0000256" key="6">
    <source>
        <dbReference type="PIRSR" id="PIRSR004846-1"/>
    </source>
</evidence>
<dbReference type="CDD" id="cd13539">
    <property type="entry name" value="PBP2_AvModA"/>
    <property type="match status" value="1"/>
</dbReference>
<evidence type="ECO:0000256" key="5">
    <source>
        <dbReference type="ARBA" id="ARBA00062515"/>
    </source>
</evidence>
<gene>
    <name evidence="7" type="primary">modA</name>
    <name evidence="7" type="ORF">PROAA_860042</name>
</gene>
<keyword evidence="3 6" id="KW-0479">Metal-binding</keyword>
<evidence type="ECO:0000256" key="2">
    <source>
        <dbReference type="ARBA" id="ARBA00022505"/>
    </source>
</evidence>
<dbReference type="Proteomes" id="UP000199600">
    <property type="component" value="Unassembled WGS sequence"/>
</dbReference>
<dbReference type="FunFam" id="3.40.190.10:FF:000035">
    <property type="entry name" value="Molybdate ABC transporter substrate-binding protein"/>
    <property type="match status" value="1"/>
</dbReference>
<dbReference type="InterPro" id="IPR050682">
    <property type="entry name" value="ModA/WtpA"/>
</dbReference>
<dbReference type="GO" id="GO:0015689">
    <property type="term" value="P:molybdate ion transport"/>
    <property type="evidence" value="ECO:0007669"/>
    <property type="project" value="InterPro"/>
</dbReference>
<keyword evidence="4" id="KW-0732">Signal</keyword>
<evidence type="ECO:0000256" key="3">
    <source>
        <dbReference type="ARBA" id="ARBA00022723"/>
    </source>
</evidence>
<dbReference type="InterPro" id="IPR044084">
    <property type="entry name" value="AvModA-like_subst-bd"/>
</dbReference>